<dbReference type="AlphaFoldDB" id="A0A6C0BKW4"/>
<accession>A0A6C0BKW4</accession>
<evidence type="ECO:0000259" key="6">
    <source>
        <dbReference type="PROSITE" id="PS51330"/>
    </source>
</evidence>
<keyword evidence="2" id="KW-0808">Transferase</keyword>
<dbReference type="EMBL" id="MN739184">
    <property type="protein sequence ID" value="QHS92662.1"/>
    <property type="molecule type" value="Genomic_DNA"/>
</dbReference>
<dbReference type="NCBIfam" id="TIGR03284">
    <property type="entry name" value="thym_sym"/>
    <property type="match status" value="1"/>
</dbReference>
<dbReference type="CDD" id="cd00351">
    <property type="entry name" value="TS_Pyrimidine_HMase"/>
    <property type="match status" value="1"/>
</dbReference>
<dbReference type="GO" id="GO:0032259">
    <property type="term" value="P:methylation"/>
    <property type="evidence" value="ECO:0007669"/>
    <property type="project" value="UniProtKB-KW"/>
</dbReference>
<dbReference type="Pfam" id="PF00186">
    <property type="entry name" value="DHFR_1"/>
    <property type="match status" value="1"/>
</dbReference>
<dbReference type="PROSITE" id="PS00075">
    <property type="entry name" value="DHFR_1"/>
    <property type="match status" value="1"/>
</dbReference>
<dbReference type="PANTHER" id="PTHR11548">
    <property type="entry name" value="THYMIDYLATE SYNTHASE 1"/>
    <property type="match status" value="1"/>
</dbReference>
<dbReference type="InterPro" id="IPR023451">
    <property type="entry name" value="Thymidate_synth/dCMP_Mease_dom"/>
</dbReference>
<keyword evidence="1" id="KW-0489">Methyltransferase</keyword>
<dbReference type="CDD" id="cd00209">
    <property type="entry name" value="DHFR"/>
    <property type="match status" value="1"/>
</dbReference>
<evidence type="ECO:0000256" key="5">
    <source>
        <dbReference type="ARBA" id="ARBA00023002"/>
    </source>
</evidence>
<keyword evidence="4" id="KW-0521">NADP</keyword>
<dbReference type="SUPFAM" id="SSF55831">
    <property type="entry name" value="Thymidylate synthase/dCMP hydroxymethylase"/>
    <property type="match status" value="1"/>
</dbReference>
<dbReference type="GO" id="GO:0046654">
    <property type="term" value="P:tetrahydrofolate biosynthetic process"/>
    <property type="evidence" value="ECO:0007669"/>
    <property type="project" value="InterPro"/>
</dbReference>
<evidence type="ECO:0000256" key="1">
    <source>
        <dbReference type="ARBA" id="ARBA00022603"/>
    </source>
</evidence>
<dbReference type="Pfam" id="PF00303">
    <property type="entry name" value="Thymidylat_synt"/>
    <property type="match status" value="1"/>
</dbReference>
<dbReference type="InterPro" id="IPR045097">
    <property type="entry name" value="Thymidate_synth/dCMP_Mease"/>
</dbReference>
<dbReference type="SUPFAM" id="SSF53597">
    <property type="entry name" value="Dihydrofolate reductase-like"/>
    <property type="match status" value="1"/>
</dbReference>
<dbReference type="InterPro" id="IPR001796">
    <property type="entry name" value="DHFR_dom"/>
</dbReference>
<evidence type="ECO:0000313" key="7">
    <source>
        <dbReference type="EMBL" id="QHS92662.1"/>
    </source>
</evidence>
<dbReference type="GO" id="GO:0005739">
    <property type="term" value="C:mitochondrion"/>
    <property type="evidence" value="ECO:0007669"/>
    <property type="project" value="TreeGrafter"/>
</dbReference>
<dbReference type="GO" id="GO:0005829">
    <property type="term" value="C:cytosol"/>
    <property type="evidence" value="ECO:0007669"/>
    <property type="project" value="TreeGrafter"/>
</dbReference>
<dbReference type="HAMAP" id="MF_00008">
    <property type="entry name" value="Thymidy_synth_bact"/>
    <property type="match status" value="1"/>
</dbReference>
<dbReference type="Gene3D" id="3.30.572.10">
    <property type="entry name" value="Thymidylate synthase/dCMP hydroxymethylase domain"/>
    <property type="match status" value="1"/>
</dbReference>
<reference evidence="7" key="1">
    <citation type="journal article" date="2020" name="Nature">
        <title>Giant virus diversity and host interactions through global metagenomics.</title>
        <authorList>
            <person name="Schulz F."/>
            <person name="Roux S."/>
            <person name="Paez-Espino D."/>
            <person name="Jungbluth S."/>
            <person name="Walsh D.A."/>
            <person name="Denef V.J."/>
            <person name="McMahon K.D."/>
            <person name="Konstantinidis K.T."/>
            <person name="Eloe-Fadrosh E.A."/>
            <person name="Kyrpides N.C."/>
            <person name="Woyke T."/>
        </authorList>
    </citation>
    <scope>NUCLEOTIDE SEQUENCE</scope>
    <source>
        <strain evidence="7">GVMAG-M-3300014204-73</strain>
    </source>
</reference>
<dbReference type="FunFam" id="3.30.572.10:FF:000013">
    <property type="entry name" value="Thymidylate synthase"/>
    <property type="match status" value="1"/>
</dbReference>
<sequence length="471" mass="53946">MKIYWIAAVSKNLGLGYQQRIPWHLEQDLKHFAQLTTGHIVVMGRVTYESIPEERRPLKGRLNVVVTHQPLTPTSSSGVIYADAQGIEGLLTQLESDPRNVFVCGGASIYQIFQRYSCHRVYLTHIEKEYPCDRFFVFPTGGLQLDKCSSRYVSETEQCSYRFLEYQCEPRTSHGEFQYLNLLQDIFDHGNHRDDRTGTGTLGVFGRQIRFDLSQSFPLLTTKFVPFKMIVKELLWFLKGETDNQILQKQGVHIWDGNSTREFLDKLGLTDYCEGDIGSMYGWQWRHFGAQYRGCHADYTGQGIDQLESVMHSLRTDPFSRRIAMTTYNVADLEKGVLHPCHGIFVQFYVEGASPPQTPLPPKLSCHMTQRSVDCGCGLPFNIASYAILTYIIALKVNMVPGELIISTGDTHIYHNHLEALRQQLTRVPYPFPQLKLADSLREKPWEDINVDDFELIGYFSHPAIKLVMNV</sequence>
<dbReference type="PRINTS" id="PR00108">
    <property type="entry name" value="THYMDSNTHASE"/>
</dbReference>
<dbReference type="InterPro" id="IPR024072">
    <property type="entry name" value="DHFR-like_dom_sf"/>
</dbReference>
<dbReference type="PROSITE" id="PS51330">
    <property type="entry name" value="DHFR_2"/>
    <property type="match status" value="1"/>
</dbReference>
<dbReference type="InterPro" id="IPR000398">
    <property type="entry name" value="Thymidylate_synthase"/>
</dbReference>
<dbReference type="Gene3D" id="3.40.430.10">
    <property type="entry name" value="Dihydrofolate Reductase, subunit A"/>
    <property type="match status" value="1"/>
</dbReference>
<organism evidence="7">
    <name type="scientific">viral metagenome</name>
    <dbReference type="NCBI Taxonomy" id="1070528"/>
    <lineage>
        <taxon>unclassified sequences</taxon>
        <taxon>metagenomes</taxon>
        <taxon>organismal metagenomes</taxon>
    </lineage>
</organism>
<proteinExistence type="inferred from homology"/>
<dbReference type="InterPro" id="IPR036926">
    <property type="entry name" value="Thymidate_synth/dCMP_Mease_sf"/>
</dbReference>
<protein>
    <recommendedName>
        <fullName evidence="6">DHFR domain-containing protein</fullName>
    </recommendedName>
</protein>
<dbReference type="GO" id="GO:0006231">
    <property type="term" value="P:dTMP biosynthetic process"/>
    <property type="evidence" value="ECO:0007669"/>
    <property type="project" value="InterPro"/>
</dbReference>
<keyword evidence="5" id="KW-0560">Oxidoreductase</keyword>
<keyword evidence="3" id="KW-0545">Nucleotide biosynthesis</keyword>
<name>A0A6C0BKW4_9ZZZZ</name>
<evidence type="ECO:0000256" key="2">
    <source>
        <dbReference type="ARBA" id="ARBA00022679"/>
    </source>
</evidence>
<evidence type="ECO:0000256" key="4">
    <source>
        <dbReference type="ARBA" id="ARBA00022857"/>
    </source>
</evidence>
<dbReference type="PANTHER" id="PTHR11548:SF2">
    <property type="entry name" value="THYMIDYLATE SYNTHASE"/>
    <property type="match status" value="1"/>
</dbReference>
<dbReference type="InterPro" id="IPR017925">
    <property type="entry name" value="DHFR_CS"/>
</dbReference>
<feature type="domain" description="DHFR" evidence="6">
    <location>
        <begin position="2"/>
        <end position="168"/>
    </location>
</feature>
<evidence type="ECO:0000256" key="3">
    <source>
        <dbReference type="ARBA" id="ARBA00022727"/>
    </source>
</evidence>
<dbReference type="GO" id="GO:0004799">
    <property type="term" value="F:thymidylate synthase activity"/>
    <property type="evidence" value="ECO:0007669"/>
    <property type="project" value="InterPro"/>
</dbReference>
<dbReference type="GO" id="GO:0004146">
    <property type="term" value="F:dihydrofolate reductase activity"/>
    <property type="evidence" value="ECO:0007669"/>
    <property type="project" value="InterPro"/>
</dbReference>